<feature type="domain" description="Major facilitator superfamily (MFS) profile" evidence="6">
    <location>
        <begin position="56"/>
        <end position="580"/>
    </location>
</feature>
<evidence type="ECO:0000256" key="4">
    <source>
        <dbReference type="ARBA" id="ARBA00023136"/>
    </source>
</evidence>
<evidence type="ECO:0000313" key="8">
    <source>
        <dbReference type="Proteomes" id="UP000076722"/>
    </source>
</evidence>
<evidence type="ECO:0000256" key="3">
    <source>
        <dbReference type="ARBA" id="ARBA00022989"/>
    </source>
</evidence>
<dbReference type="SUPFAM" id="SSF103473">
    <property type="entry name" value="MFS general substrate transporter"/>
    <property type="match status" value="1"/>
</dbReference>
<feature type="transmembrane region" description="Helical" evidence="5">
    <location>
        <begin position="349"/>
        <end position="373"/>
    </location>
</feature>
<dbReference type="GO" id="GO:0005886">
    <property type="term" value="C:plasma membrane"/>
    <property type="evidence" value="ECO:0007669"/>
    <property type="project" value="TreeGrafter"/>
</dbReference>
<dbReference type="PROSITE" id="PS50850">
    <property type="entry name" value="MFS"/>
    <property type="match status" value="1"/>
</dbReference>
<dbReference type="AlphaFoldDB" id="A0A164S1E7"/>
<dbReference type="Pfam" id="PF07690">
    <property type="entry name" value="MFS_1"/>
    <property type="match status" value="1"/>
</dbReference>
<dbReference type="PRINTS" id="PR01036">
    <property type="entry name" value="TCRTETB"/>
</dbReference>
<dbReference type="InterPro" id="IPR036259">
    <property type="entry name" value="MFS_trans_sf"/>
</dbReference>
<dbReference type="EMBL" id="KV419417">
    <property type="protein sequence ID" value="KZS91072.1"/>
    <property type="molecule type" value="Genomic_DNA"/>
</dbReference>
<keyword evidence="2 5" id="KW-0812">Transmembrane</keyword>
<feature type="transmembrane region" description="Helical" evidence="5">
    <location>
        <begin position="257"/>
        <end position="279"/>
    </location>
</feature>
<feature type="transmembrane region" description="Helical" evidence="5">
    <location>
        <begin position="556"/>
        <end position="576"/>
    </location>
</feature>
<feature type="transmembrane region" description="Helical" evidence="5">
    <location>
        <begin position="97"/>
        <end position="117"/>
    </location>
</feature>
<feature type="transmembrane region" description="Helical" evidence="5">
    <location>
        <begin position="208"/>
        <end position="228"/>
    </location>
</feature>
<sequence>MSSPSPSSQGLPQVPQPVSLSRTASSTTAAGVGVASVDQPQDAPYVGSGWHFRFRLMAALAIPIFLETLDYTVVATAQPHIASSFNRLDLQSWIGTSYLLTSTVFLPIFASIANAFGRHVGIQLSLLLFIIGSALSTGAASMIMMLLGRGIAGVGAGGLIGVIRIIMADSRSLNENNWQSTMLLILYASGYSLGPVVGGALVAKSYRWVFALNLPCSVISMILVYFLLGKRLKGPQNHAISENLGIPPRDFTLSEKLLSIDFLGAFLFISGVILFLLALTWGPTFAWSSPRVIICFALGGSLVITCLLWEWWLHRYGPESKGRSGSAFLRVIPMLPLSVFQSLDVLVCQYAAFVSGMVMFVCFYFVAIFFTIVSDKSATKSGVDLIFFSPGIGTGVFVAMTLMRRLRQPKIPIVMGSIILPVALGLISEAINANKQGEINGFMVLAGVGVGLTFGPLSIHAQFKQPENRVAIIQALNLFFRNLGGTISLSLCAAVMNTRINRYLAELIGSGELSPANAKALSQLSSGSLASLQVIDELPSDVAFHVREAFRQGTRWAFMSLIPWAVVAFALVMFLSRIEDTDKKTKVDSPVPATNAPEKIEMAVLDVGKEKAAV</sequence>
<protein>
    <submittedName>
        <fullName evidence="7">MFS general substrate transporter</fullName>
    </submittedName>
</protein>
<feature type="transmembrane region" description="Helical" evidence="5">
    <location>
        <begin position="291"/>
        <end position="313"/>
    </location>
</feature>
<keyword evidence="4 5" id="KW-0472">Membrane</keyword>
<feature type="transmembrane region" description="Helical" evidence="5">
    <location>
        <begin position="439"/>
        <end position="459"/>
    </location>
</feature>
<organism evidence="7 8">
    <name type="scientific">Sistotremastrum niveocremeum HHB9708</name>
    <dbReference type="NCBI Taxonomy" id="1314777"/>
    <lineage>
        <taxon>Eukaryota</taxon>
        <taxon>Fungi</taxon>
        <taxon>Dikarya</taxon>
        <taxon>Basidiomycota</taxon>
        <taxon>Agaricomycotina</taxon>
        <taxon>Agaricomycetes</taxon>
        <taxon>Sistotremastrales</taxon>
        <taxon>Sistotremastraceae</taxon>
        <taxon>Sertulicium</taxon>
        <taxon>Sertulicium niveocremeum</taxon>
    </lineage>
</organism>
<dbReference type="STRING" id="1314777.A0A164S1E7"/>
<dbReference type="PANTHER" id="PTHR23501">
    <property type="entry name" value="MAJOR FACILITATOR SUPERFAMILY"/>
    <property type="match status" value="1"/>
</dbReference>
<name>A0A164S1E7_9AGAM</name>
<evidence type="ECO:0000256" key="1">
    <source>
        <dbReference type="ARBA" id="ARBA00004141"/>
    </source>
</evidence>
<dbReference type="InterPro" id="IPR011701">
    <property type="entry name" value="MFS"/>
</dbReference>
<feature type="transmembrane region" description="Helical" evidence="5">
    <location>
        <begin position="409"/>
        <end position="427"/>
    </location>
</feature>
<feature type="transmembrane region" description="Helical" evidence="5">
    <location>
        <begin position="56"/>
        <end position="77"/>
    </location>
</feature>
<gene>
    <name evidence="7" type="ORF">SISNIDRAFT_517775</name>
</gene>
<feature type="transmembrane region" description="Helical" evidence="5">
    <location>
        <begin position="180"/>
        <end position="202"/>
    </location>
</feature>
<feature type="transmembrane region" description="Helical" evidence="5">
    <location>
        <begin position="124"/>
        <end position="144"/>
    </location>
</feature>
<keyword evidence="8" id="KW-1185">Reference proteome</keyword>
<evidence type="ECO:0000259" key="6">
    <source>
        <dbReference type="PROSITE" id="PS50850"/>
    </source>
</evidence>
<reference evidence="7 8" key="1">
    <citation type="journal article" date="2016" name="Mol. Biol. Evol.">
        <title>Comparative Genomics of Early-Diverging Mushroom-Forming Fungi Provides Insights into the Origins of Lignocellulose Decay Capabilities.</title>
        <authorList>
            <person name="Nagy L.G."/>
            <person name="Riley R."/>
            <person name="Tritt A."/>
            <person name="Adam C."/>
            <person name="Daum C."/>
            <person name="Floudas D."/>
            <person name="Sun H."/>
            <person name="Yadav J.S."/>
            <person name="Pangilinan J."/>
            <person name="Larsson K.H."/>
            <person name="Matsuura K."/>
            <person name="Barry K."/>
            <person name="Labutti K."/>
            <person name="Kuo R."/>
            <person name="Ohm R.A."/>
            <person name="Bhattacharya S.S."/>
            <person name="Shirouzu T."/>
            <person name="Yoshinaga Y."/>
            <person name="Martin F.M."/>
            <person name="Grigoriev I.V."/>
            <person name="Hibbett D.S."/>
        </authorList>
    </citation>
    <scope>NUCLEOTIDE SEQUENCE [LARGE SCALE GENOMIC DNA]</scope>
    <source>
        <strain evidence="7 8">HHB9708</strain>
    </source>
</reference>
<dbReference type="InterPro" id="IPR020846">
    <property type="entry name" value="MFS_dom"/>
</dbReference>
<dbReference type="Proteomes" id="UP000076722">
    <property type="component" value="Unassembled WGS sequence"/>
</dbReference>
<dbReference type="Gene3D" id="1.20.1250.20">
    <property type="entry name" value="MFS general substrate transporter like domains"/>
    <property type="match status" value="2"/>
</dbReference>
<accession>A0A164S1E7</accession>
<dbReference type="OrthoDB" id="6770063at2759"/>
<feature type="transmembrane region" description="Helical" evidence="5">
    <location>
        <begin position="385"/>
        <end position="403"/>
    </location>
</feature>
<feature type="transmembrane region" description="Helical" evidence="5">
    <location>
        <begin position="150"/>
        <end position="168"/>
    </location>
</feature>
<keyword evidence="3 5" id="KW-1133">Transmembrane helix</keyword>
<dbReference type="PANTHER" id="PTHR23501:SF39">
    <property type="entry name" value="MULTIDRUG TRANSPORTER, PUTATIVE (AFU_ORTHOLOGUE AFUA_1G05010)-RELATED"/>
    <property type="match status" value="1"/>
</dbReference>
<evidence type="ECO:0000256" key="5">
    <source>
        <dbReference type="SAM" id="Phobius"/>
    </source>
</evidence>
<dbReference type="GO" id="GO:0022857">
    <property type="term" value="F:transmembrane transporter activity"/>
    <property type="evidence" value="ECO:0007669"/>
    <property type="project" value="InterPro"/>
</dbReference>
<feature type="transmembrane region" description="Helical" evidence="5">
    <location>
        <begin position="471"/>
        <end position="496"/>
    </location>
</feature>
<evidence type="ECO:0000313" key="7">
    <source>
        <dbReference type="EMBL" id="KZS91072.1"/>
    </source>
</evidence>
<evidence type="ECO:0000256" key="2">
    <source>
        <dbReference type="ARBA" id="ARBA00022692"/>
    </source>
</evidence>
<comment type="subcellular location">
    <subcellularLocation>
        <location evidence="1">Membrane</location>
        <topology evidence="1">Multi-pass membrane protein</topology>
    </subcellularLocation>
</comment>
<proteinExistence type="predicted"/>